<keyword evidence="6" id="KW-0408">Iron</keyword>
<keyword evidence="2 11" id="KW-0813">Transport</keyword>
<evidence type="ECO:0000256" key="10">
    <source>
        <dbReference type="ARBA" id="ARBA00023237"/>
    </source>
</evidence>
<evidence type="ECO:0000256" key="6">
    <source>
        <dbReference type="ARBA" id="ARBA00023004"/>
    </source>
</evidence>
<comment type="similarity">
    <text evidence="11 12">Belongs to the TonB-dependent receptor family.</text>
</comment>
<evidence type="ECO:0000256" key="3">
    <source>
        <dbReference type="ARBA" id="ARBA00022452"/>
    </source>
</evidence>
<keyword evidence="10 11" id="KW-0998">Cell outer membrane</keyword>
<evidence type="ECO:0000259" key="16">
    <source>
        <dbReference type="Pfam" id="PF07715"/>
    </source>
</evidence>
<dbReference type="Gene3D" id="2.40.170.20">
    <property type="entry name" value="TonB-dependent receptor, beta-barrel domain"/>
    <property type="match status" value="1"/>
</dbReference>
<dbReference type="InterPro" id="IPR036942">
    <property type="entry name" value="Beta-barrel_TonB_sf"/>
</dbReference>
<dbReference type="RefSeq" id="WP_141918925.1">
    <property type="nucleotide sequence ID" value="NZ_VFOF01000001.1"/>
</dbReference>
<evidence type="ECO:0000256" key="2">
    <source>
        <dbReference type="ARBA" id="ARBA00022448"/>
    </source>
</evidence>
<dbReference type="OrthoDB" id="7455607at2"/>
<organism evidence="17 18">
    <name type="scientific">Zymomonas mobilis</name>
    <dbReference type="NCBI Taxonomy" id="542"/>
    <lineage>
        <taxon>Bacteria</taxon>
        <taxon>Pseudomonadati</taxon>
        <taxon>Pseudomonadota</taxon>
        <taxon>Alphaproteobacteria</taxon>
        <taxon>Sphingomonadales</taxon>
        <taxon>Zymomonadaceae</taxon>
        <taxon>Zymomonas</taxon>
    </lineage>
</organism>
<name>A0A542VZ32_ZYMMB</name>
<keyword evidence="9 11" id="KW-0472">Membrane</keyword>
<dbReference type="Pfam" id="PF00593">
    <property type="entry name" value="TonB_dep_Rec_b-barrel"/>
    <property type="match status" value="1"/>
</dbReference>
<comment type="caution">
    <text evidence="17">The sequence shown here is derived from an EMBL/GenBank/DDBJ whole genome shotgun (WGS) entry which is preliminary data.</text>
</comment>
<reference evidence="17 18" key="1">
    <citation type="submission" date="2019-06" db="EMBL/GenBank/DDBJ databases">
        <title>Genome sequencing of Zymomonas mobilis strains for genetic engineering and biofuel applications.</title>
        <authorList>
            <person name="Teravest M."/>
        </authorList>
    </citation>
    <scope>NUCLEOTIDE SEQUENCE [LARGE SCALE GENOMIC DNA]</scope>
    <source>
        <strain evidence="17 18">AN0101</strain>
    </source>
</reference>
<evidence type="ECO:0000256" key="12">
    <source>
        <dbReference type="RuleBase" id="RU003357"/>
    </source>
</evidence>
<feature type="domain" description="TonB-dependent receptor-like beta-barrel" evidence="15">
    <location>
        <begin position="229"/>
        <end position="774"/>
    </location>
</feature>
<dbReference type="PROSITE" id="PS52016">
    <property type="entry name" value="TONB_DEPENDENT_REC_3"/>
    <property type="match status" value="1"/>
</dbReference>
<keyword evidence="4" id="KW-0410">Iron transport</keyword>
<evidence type="ECO:0000256" key="4">
    <source>
        <dbReference type="ARBA" id="ARBA00022496"/>
    </source>
</evidence>
<evidence type="ECO:0000256" key="11">
    <source>
        <dbReference type="PROSITE-ProRule" id="PRU01360"/>
    </source>
</evidence>
<dbReference type="Proteomes" id="UP000316887">
    <property type="component" value="Unassembled WGS sequence"/>
</dbReference>
<keyword evidence="5 11" id="KW-0812">Transmembrane</keyword>
<dbReference type="PANTHER" id="PTHR32552">
    <property type="entry name" value="FERRICHROME IRON RECEPTOR-RELATED"/>
    <property type="match status" value="1"/>
</dbReference>
<feature type="region of interest" description="Disordered" evidence="13">
    <location>
        <begin position="64"/>
        <end position="95"/>
    </location>
</feature>
<dbReference type="EMBL" id="VFOF01000001">
    <property type="protein sequence ID" value="TQL16580.1"/>
    <property type="molecule type" value="Genomic_DNA"/>
</dbReference>
<evidence type="ECO:0000256" key="5">
    <source>
        <dbReference type="ARBA" id="ARBA00022692"/>
    </source>
</evidence>
<evidence type="ECO:0000259" key="15">
    <source>
        <dbReference type="Pfam" id="PF00593"/>
    </source>
</evidence>
<accession>A0A542VZ32</accession>
<gene>
    <name evidence="17" type="ORF">FBY58_0116</name>
</gene>
<dbReference type="Pfam" id="PF07715">
    <property type="entry name" value="Plug"/>
    <property type="match status" value="1"/>
</dbReference>
<sequence length="809" mass="89145">MALCQEKDELLLSLSIPYLLSPLIILYISIFPSYLSAQSTSLDSKDLKPSPLSLSDQGQVILEDGEKAKTSNPNESSRISEGKQDGAQSAAIGRKASDQKAADIVVTSKKYSENIQNIGRSVSVISGDALVTRNVNNVFDLQYQTPSLQVTPQFGSGQPVFAMRGVGFNNYSSNNTSSVLVYMDEVANPIGFATNGMMFDIQRVEVARGPQGMASGRNTTGGSVNYTLNKPSDHYTGSLSVQYGRFNATKVDGYISGPINDRLRFRLSGQSEQGGAWQHNDQGQSLGRVNRNAARLLFDYDANDDLTFELNLHGSYDRSEANGLHLFSPLTAASGQVLPADQSRYITRWGTSAAFAREVGVNQDTKPFSHIDTGGVSFRSEQQFSFAKLTNIFSYDGIRRREYDNFDASTLGLADVSFRTKARVLANEIRLTSDPHEHLNWVAGIYYGRQSLSDRYQSGFTDAAAYGADGDVRYSQRVNTVAAFGQVNYHFSDKLNFIGGFRIEHESRTLLNLASHYITDGVIINPDNAIGHRNTSFTQPTGKVEIDYHPVKNDMLYASFTRGIKSGGFTTYNSNNAALSAKPFKAESLLAYEVGNKLSLNQAHLTLNVVGFYYDYSNQQIQSATFNSANGGLIGQIVNAPKSHLYGGEIEATWTPLKDLTLSQSAGWAVGQFDRFSSLKGVQKLPDNSYAGIYKSRKGESLPFPKFTLNGSASYRWTIGDFYLTTGMNYSRRSRYHSFFGGIYNVPSYTLWGADITLSPKNSRWTVAIFGKNIFNKRYDVTRNFFISGDNIALSGMPATWGVRLSGKF</sequence>
<feature type="domain" description="TonB-dependent receptor plug" evidence="16">
    <location>
        <begin position="116"/>
        <end position="222"/>
    </location>
</feature>
<evidence type="ECO:0000256" key="1">
    <source>
        <dbReference type="ARBA" id="ARBA00004571"/>
    </source>
</evidence>
<evidence type="ECO:0000256" key="8">
    <source>
        <dbReference type="ARBA" id="ARBA00023077"/>
    </source>
</evidence>
<dbReference type="InterPro" id="IPR012910">
    <property type="entry name" value="Plug_dom"/>
</dbReference>
<dbReference type="PANTHER" id="PTHR32552:SF81">
    <property type="entry name" value="TONB-DEPENDENT OUTER MEMBRANE RECEPTOR"/>
    <property type="match status" value="1"/>
</dbReference>
<keyword evidence="7" id="KW-0406">Ion transport</keyword>
<dbReference type="GO" id="GO:0006826">
    <property type="term" value="P:iron ion transport"/>
    <property type="evidence" value="ECO:0007669"/>
    <property type="project" value="UniProtKB-KW"/>
</dbReference>
<dbReference type="InterPro" id="IPR000531">
    <property type="entry name" value="Beta-barrel_TonB"/>
</dbReference>
<proteinExistence type="inferred from homology"/>
<keyword evidence="14" id="KW-1133">Transmembrane helix</keyword>
<feature type="transmembrane region" description="Helical" evidence="14">
    <location>
        <begin position="12"/>
        <end position="35"/>
    </location>
</feature>
<comment type="subcellular location">
    <subcellularLocation>
        <location evidence="1 11">Cell outer membrane</location>
        <topology evidence="1 11">Multi-pass membrane protein</topology>
    </subcellularLocation>
</comment>
<evidence type="ECO:0000256" key="7">
    <source>
        <dbReference type="ARBA" id="ARBA00023065"/>
    </source>
</evidence>
<evidence type="ECO:0000313" key="17">
    <source>
        <dbReference type="EMBL" id="TQL16580.1"/>
    </source>
</evidence>
<keyword evidence="3 11" id="KW-1134">Transmembrane beta strand</keyword>
<protein>
    <submittedName>
        <fullName evidence="17">Outer membrane receptor protein involved in Fe transport</fullName>
    </submittedName>
</protein>
<dbReference type="SUPFAM" id="SSF56935">
    <property type="entry name" value="Porins"/>
    <property type="match status" value="1"/>
</dbReference>
<evidence type="ECO:0000256" key="14">
    <source>
        <dbReference type="SAM" id="Phobius"/>
    </source>
</evidence>
<evidence type="ECO:0000313" key="18">
    <source>
        <dbReference type="Proteomes" id="UP000316887"/>
    </source>
</evidence>
<keyword evidence="17" id="KW-0675">Receptor</keyword>
<keyword evidence="8 12" id="KW-0798">TonB box</keyword>
<dbReference type="InterPro" id="IPR039426">
    <property type="entry name" value="TonB-dep_rcpt-like"/>
</dbReference>
<evidence type="ECO:0000256" key="13">
    <source>
        <dbReference type="SAM" id="MobiDB-lite"/>
    </source>
</evidence>
<evidence type="ECO:0000256" key="9">
    <source>
        <dbReference type="ARBA" id="ARBA00023136"/>
    </source>
</evidence>
<dbReference type="AlphaFoldDB" id="A0A542VZ32"/>
<dbReference type="GO" id="GO:0009279">
    <property type="term" value="C:cell outer membrane"/>
    <property type="evidence" value="ECO:0007669"/>
    <property type="project" value="UniProtKB-SubCell"/>
</dbReference>